<dbReference type="SUPFAM" id="SSF56935">
    <property type="entry name" value="Porins"/>
    <property type="match status" value="1"/>
</dbReference>
<accession>A0ABW5IXX8</accession>
<gene>
    <name evidence="2" type="ORF">ACFSTG_10435</name>
</gene>
<dbReference type="Gene3D" id="2.40.160.10">
    <property type="entry name" value="Porin"/>
    <property type="match status" value="1"/>
</dbReference>
<feature type="signal peptide" evidence="1">
    <location>
        <begin position="1"/>
        <end position="22"/>
    </location>
</feature>
<dbReference type="Pfam" id="PF07396">
    <property type="entry name" value="Porin_O_P"/>
    <property type="match status" value="1"/>
</dbReference>
<keyword evidence="3" id="KW-1185">Reference proteome</keyword>
<keyword evidence="1" id="KW-0732">Signal</keyword>
<protein>
    <submittedName>
        <fullName evidence="2">Porin</fullName>
    </submittedName>
</protein>
<dbReference type="EMBL" id="JBHULT010000009">
    <property type="protein sequence ID" value="MFD2518311.1"/>
    <property type="molecule type" value="Genomic_DNA"/>
</dbReference>
<comment type="caution">
    <text evidence="2">The sequence shown here is derived from an EMBL/GenBank/DDBJ whole genome shotgun (WGS) entry which is preliminary data.</text>
</comment>
<reference evidence="3" key="1">
    <citation type="journal article" date="2019" name="Int. J. Syst. Evol. Microbiol.">
        <title>The Global Catalogue of Microorganisms (GCM) 10K type strain sequencing project: providing services to taxonomists for standard genome sequencing and annotation.</title>
        <authorList>
            <consortium name="The Broad Institute Genomics Platform"/>
            <consortium name="The Broad Institute Genome Sequencing Center for Infectious Disease"/>
            <person name="Wu L."/>
            <person name="Ma J."/>
        </authorList>
    </citation>
    <scope>NUCLEOTIDE SEQUENCE [LARGE SCALE GENOMIC DNA]</scope>
    <source>
        <strain evidence="3">KCTC 42585</strain>
    </source>
</reference>
<dbReference type="InterPro" id="IPR010870">
    <property type="entry name" value="Porin_O/P"/>
</dbReference>
<dbReference type="RefSeq" id="WP_380752186.1">
    <property type="nucleotide sequence ID" value="NZ_JBHULT010000009.1"/>
</dbReference>
<sequence length="352" mass="39614">MKSKVNILLVLTLLLHWNSMFSQGCEAEEPGSSSKDSLSGPTIDIFGYLQPQYDYFFTDGDQDNTFRFKRARVGVRGEVLDDFSYYFMLETSPFIGSTGDAYLMDAFITYNADNWARISLGSFKQPFSLDVSTPCNQLKTIERSVVADQLISPQRDFGVAVFGGNKYNRLNYSVALMNGRGLGVKDDNVKKDITGRATYKIIRNLTVGASFRYGYPIPNNNEDDRTTYGAEFLLELNRFAVQGEYIYDEGAYFAGAGGGCGATPIALGKERDGAYILASYDVSEKFQPVFKYEYFDADINIKDNLGYSERMTLGFNYFVNDKVRFQVNYLANIETVVNVNNDALLTQVQVRF</sequence>
<dbReference type="Proteomes" id="UP001597468">
    <property type="component" value="Unassembled WGS sequence"/>
</dbReference>
<dbReference type="PROSITE" id="PS51257">
    <property type="entry name" value="PROKAR_LIPOPROTEIN"/>
    <property type="match status" value="1"/>
</dbReference>
<organism evidence="2 3">
    <name type="scientific">Salinimicrobium flavum</name>
    <dbReference type="NCBI Taxonomy" id="1737065"/>
    <lineage>
        <taxon>Bacteria</taxon>
        <taxon>Pseudomonadati</taxon>
        <taxon>Bacteroidota</taxon>
        <taxon>Flavobacteriia</taxon>
        <taxon>Flavobacteriales</taxon>
        <taxon>Flavobacteriaceae</taxon>
        <taxon>Salinimicrobium</taxon>
    </lineage>
</organism>
<evidence type="ECO:0000256" key="1">
    <source>
        <dbReference type="SAM" id="SignalP"/>
    </source>
</evidence>
<proteinExistence type="predicted"/>
<evidence type="ECO:0000313" key="3">
    <source>
        <dbReference type="Proteomes" id="UP001597468"/>
    </source>
</evidence>
<evidence type="ECO:0000313" key="2">
    <source>
        <dbReference type="EMBL" id="MFD2518311.1"/>
    </source>
</evidence>
<feature type="chain" id="PRO_5046519514" evidence="1">
    <location>
        <begin position="23"/>
        <end position="352"/>
    </location>
</feature>
<name>A0ABW5IXX8_9FLAO</name>
<dbReference type="InterPro" id="IPR023614">
    <property type="entry name" value="Porin_dom_sf"/>
</dbReference>